<dbReference type="PANTHER" id="PTHR46211">
    <property type="entry name" value="GLYCEROPHOSPHORYL DIESTER PHOSPHODIESTERASE"/>
    <property type="match status" value="1"/>
</dbReference>
<dbReference type="RefSeq" id="WP_010603455.1">
    <property type="nucleotide sequence ID" value="NZ_JAPJUH010000003.1"/>
</dbReference>
<proteinExistence type="predicted"/>
<dbReference type="Pfam" id="PF03009">
    <property type="entry name" value="GDPD"/>
    <property type="match status" value="1"/>
</dbReference>
<keyword evidence="3" id="KW-1185">Reference proteome</keyword>
<protein>
    <submittedName>
        <fullName evidence="2">Glycerophosphodiester phosphodiesterase family protein</fullName>
    </submittedName>
</protein>
<sequence length="296" mass="33583">MKLPAILLILFAGTTSFTNRYSNNVKYPAFSAEAHRGGRGLMPENTIPAMLYALKNSKVTTLEMDTHITKDLEVVVTHDDYLSRSFTLKPDGTEIAKEEAKKYVVYEMGYQALSKFIVGSKDYPAFPEQQKVKSYIPRLGDLIDSVQRHIKINKLKQCFYDIEIKSSEKGDDITHPKPEKFADLVVAIIRKKRIANYTIIQSFDKRALQVVHQKYPDIKLSYLANNDKSYEEHIHDLGFKPFIIGSSYKGFNPAIIAKAHADGVKVLTATVNTKAEIEKLKKLKIDGIMTDYPNLF</sequence>
<evidence type="ECO:0000313" key="3">
    <source>
        <dbReference type="Proteomes" id="UP001142592"/>
    </source>
</evidence>
<comment type="caution">
    <text evidence="2">The sequence shown here is derived from an EMBL/GenBank/DDBJ whole genome shotgun (WGS) entry which is preliminary data.</text>
</comment>
<dbReference type="GO" id="GO:0008081">
    <property type="term" value="F:phosphoric diester hydrolase activity"/>
    <property type="evidence" value="ECO:0007669"/>
    <property type="project" value="InterPro"/>
</dbReference>
<name>A0A9X3I9W0_9SPHI</name>
<dbReference type="PANTHER" id="PTHR46211:SF14">
    <property type="entry name" value="GLYCEROPHOSPHODIESTER PHOSPHODIESTERASE"/>
    <property type="match status" value="1"/>
</dbReference>
<accession>A0A9X3I9W0</accession>
<dbReference type="GO" id="GO:0006629">
    <property type="term" value="P:lipid metabolic process"/>
    <property type="evidence" value="ECO:0007669"/>
    <property type="project" value="InterPro"/>
</dbReference>
<dbReference type="Proteomes" id="UP001142592">
    <property type="component" value="Unassembled WGS sequence"/>
</dbReference>
<feature type="domain" description="GP-PDE" evidence="1">
    <location>
        <begin position="30"/>
        <end position="296"/>
    </location>
</feature>
<dbReference type="PROSITE" id="PS51704">
    <property type="entry name" value="GP_PDE"/>
    <property type="match status" value="1"/>
</dbReference>
<dbReference type="EMBL" id="JAPJUH010000003">
    <property type="protein sequence ID" value="MCX3265409.1"/>
    <property type="molecule type" value="Genomic_DNA"/>
</dbReference>
<dbReference type="AlphaFoldDB" id="A0A9X3I9W0"/>
<evidence type="ECO:0000313" key="2">
    <source>
        <dbReference type="EMBL" id="MCX3265409.1"/>
    </source>
</evidence>
<dbReference type="InterPro" id="IPR017946">
    <property type="entry name" value="PLC-like_Pdiesterase_TIM-brl"/>
</dbReference>
<organism evidence="2 3">
    <name type="scientific">Pedobacter agri</name>
    <dbReference type="NCBI Taxonomy" id="454586"/>
    <lineage>
        <taxon>Bacteria</taxon>
        <taxon>Pseudomonadati</taxon>
        <taxon>Bacteroidota</taxon>
        <taxon>Sphingobacteriia</taxon>
        <taxon>Sphingobacteriales</taxon>
        <taxon>Sphingobacteriaceae</taxon>
        <taxon>Pedobacter</taxon>
    </lineage>
</organism>
<evidence type="ECO:0000259" key="1">
    <source>
        <dbReference type="PROSITE" id="PS51704"/>
    </source>
</evidence>
<reference evidence="2" key="1">
    <citation type="submission" date="2022-11" db="EMBL/GenBank/DDBJ databases">
        <authorList>
            <person name="Graham C."/>
            <person name="Newman J.D."/>
        </authorList>
    </citation>
    <scope>NUCLEOTIDE SEQUENCE</scope>
    <source>
        <strain evidence="2">DSM 19486</strain>
    </source>
</reference>
<dbReference type="InterPro" id="IPR030395">
    <property type="entry name" value="GP_PDE_dom"/>
</dbReference>
<dbReference type="Gene3D" id="3.20.20.190">
    <property type="entry name" value="Phosphatidylinositol (PI) phosphodiesterase"/>
    <property type="match status" value="1"/>
</dbReference>
<gene>
    <name evidence="2" type="ORF">OQZ29_11675</name>
</gene>
<dbReference type="SUPFAM" id="SSF51695">
    <property type="entry name" value="PLC-like phosphodiesterases"/>
    <property type="match status" value="1"/>
</dbReference>